<dbReference type="PRINTS" id="PR00080">
    <property type="entry name" value="SDRFAMILY"/>
</dbReference>
<gene>
    <name evidence="3" type="ORF">GCM10011444_21110</name>
</gene>
<dbReference type="InterPro" id="IPR053011">
    <property type="entry name" value="SDR_family_member_7"/>
</dbReference>
<feature type="domain" description="Ketoreductase" evidence="2">
    <location>
        <begin position="6"/>
        <end position="172"/>
    </location>
</feature>
<organism evidence="3 4">
    <name type="scientific">Winogradskyella haliclonae</name>
    <dbReference type="NCBI Taxonomy" id="2048558"/>
    <lineage>
        <taxon>Bacteria</taxon>
        <taxon>Pseudomonadati</taxon>
        <taxon>Bacteroidota</taxon>
        <taxon>Flavobacteriia</taxon>
        <taxon>Flavobacteriales</taxon>
        <taxon>Flavobacteriaceae</taxon>
        <taxon>Winogradskyella</taxon>
    </lineage>
</organism>
<dbReference type="PROSITE" id="PS00061">
    <property type="entry name" value="ADH_SHORT"/>
    <property type="match status" value="1"/>
</dbReference>
<reference evidence="4" key="1">
    <citation type="journal article" date="2019" name="Int. J. Syst. Evol. Microbiol.">
        <title>The Global Catalogue of Microorganisms (GCM) 10K type strain sequencing project: providing services to taxonomists for standard genome sequencing and annotation.</title>
        <authorList>
            <consortium name="The Broad Institute Genomics Platform"/>
            <consortium name="The Broad Institute Genome Sequencing Center for Infectious Disease"/>
            <person name="Wu L."/>
            <person name="Ma J."/>
        </authorList>
    </citation>
    <scope>NUCLEOTIDE SEQUENCE [LARGE SCALE GENOMIC DNA]</scope>
    <source>
        <strain evidence="4">CCM 8681</strain>
    </source>
</reference>
<accession>A0ABQ2C152</accession>
<dbReference type="Proteomes" id="UP000624701">
    <property type="component" value="Unassembled WGS sequence"/>
</dbReference>
<evidence type="ECO:0000259" key="2">
    <source>
        <dbReference type="SMART" id="SM00822"/>
    </source>
</evidence>
<sequence>MDFNNKVVWVTGASSGIGKATALHLSQLNCRLILSSRREAELNTVKSLCKTQENVAVLPFDLANYDMMKPIAEKAISIYGTIDVLINNGGISQRSLIIDTDISVDKKLMEVDYLGTIALSKALLPYFMSQQSGHFVTVTSLMGKFGSPYRSGYCGAKHALHGFFDVLRMEHEKDNINVTLICPGFVNTDVSRNALTGDGTKLETLDKATENGLSVDEFAKRMIKAISKQKFEAYIGKKETLGVFLKRFFPKLLHKTVLKSSVR</sequence>
<protein>
    <submittedName>
        <fullName evidence="3">Oxidoreductase</fullName>
    </submittedName>
</protein>
<dbReference type="InterPro" id="IPR002347">
    <property type="entry name" value="SDR_fam"/>
</dbReference>
<dbReference type="InterPro" id="IPR036291">
    <property type="entry name" value="NAD(P)-bd_dom_sf"/>
</dbReference>
<evidence type="ECO:0000313" key="4">
    <source>
        <dbReference type="Proteomes" id="UP000624701"/>
    </source>
</evidence>
<dbReference type="PANTHER" id="PTHR44269:SF1">
    <property type="entry name" value="DEHYDROGENASE_REDUCTASE SDR FAMILY MEMBER 7"/>
    <property type="match status" value="1"/>
</dbReference>
<dbReference type="RefSeq" id="WP_188374729.1">
    <property type="nucleotide sequence ID" value="NZ_BMDQ01000003.1"/>
</dbReference>
<dbReference type="EMBL" id="BMDQ01000003">
    <property type="protein sequence ID" value="GGI57802.1"/>
    <property type="molecule type" value="Genomic_DNA"/>
</dbReference>
<dbReference type="PANTHER" id="PTHR44269">
    <property type="entry name" value="DEHYDROGENASE/REDUCTASE SDR FAMILY MEMBER 7-RELATED"/>
    <property type="match status" value="1"/>
</dbReference>
<comment type="similarity">
    <text evidence="1">Belongs to the short-chain dehydrogenases/reductases (SDR) family.</text>
</comment>
<dbReference type="CDD" id="cd05332">
    <property type="entry name" value="11beta-HSD1_like_SDR_c"/>
    <property type="match status" value="1"/>
</dbReference>
<dbReference type="InterPro" id="IPR057326">
    <property type="entry name" value="KR_dom"/>
</dbReference>
<dbReference type="InterPro" id="IPR020904">
    <property type="entry name" value="Sc_DH/Rdtase_CS"/>
</dbReference>
<dbReference type="SUPFAM" id="SSF51735">
    <property type="entry name" value="NAD(P)-binding Rossmann-fold domains"/>
    <property type="match status" value="1"/>
</dbReference>
<dbReference type="NCBIfam" id="NF004825">
    <property type="entry name" value="PRK06181.1"/>
    <property type="match status" value="1"/>
</dbReference>
<dbReference type="PRINTS" id="PR00081">
    <property type="entry name" value="GDHRDH"/>
</dbReference>
<name>A0ABQ2C152_9FLAO</name>
<evidence type="ECO:0000313" key="3">
    <source>
        <dbReference type="EMBL" id="GGI57802.1"/>
    </source>
</evidence>
<keyword evidence="4" id="KW-1185">Reference proteome</keyword>
<dbReference type="Gene3D" id="3.40.50.720">
    <property type="entry name" value="NAD(P)-binding Rossmann-like Domain"/>
    <property type="match status" value="1"/>
</dbReference>
<comment type="caution">
    <text evidence="3">The sequence shown here is derived from an EMBL/GenBank/DDBJ whole genome shotgun (WGS) entry which is preliminary data.</text>
</comment>
<proteinExistence type="inferred from homology"/>
<dbReference type="SMART" id="SM00822">
    <property type="entry name" value="PKS_KR"/>
    <property type="match status" value="1"/>
</dbReference>
<evidence type="ECO:0000256" key="1">
    <source>
        <dbReference type="RuleBase" id="RU000363"/>
    </source>
</evidence>
<dbReference type="Pfam" id="PF00106">
    <property type="entry name" value="adh_short"/>
    <property type="match status" value="1"/>
</dbReference>